<comment type="subcellular location">
    <subcellularLocation>
        <location evidence="1">Membrane</location>
        <topology evidence="1">Multi-pass membrane protein</topology>
    </subcellularLocation>
</comment>
<dbReference type="VEuPathDB" id="FungiDB:BO82DRAFT_360929"/>
<proteinExistence type="inferred from homology"/>
<dbReference type="PANTHER" id="PTHR33048:SF47">
    <property type="entry name" value="INTEGRAL MEMBRANE PROTEIN-RELATED"/>
    <property type="match status" value="1"/>
</dbReference>
<dbReference type="Proteomes" id="UP000248340">
    <property type="component" value="Unassembled WGS sequence"/>
</dbReference>
<evidence type="ECO:0000313" key="9">
    <source>
        <dbReference type="EMBL" id="PYH86052.1"/>
    </source>
</evidence>
<evidence type="ECO:0000256" key="3">
    <source>
        <dbReference type="ARBA" id="ARBA00022989"/>
    </source>
</evidence>
<dbReference type="GO" id="GO:0016020">
    <property type="term" value="C:membrane"/>
    <property type="evidence" value="ECO:0007669"/>
    <property type="project" value="UniProtKB-SubCell"/>
</dbReference>
<evidence type="ECO:0000256" key="1">
    <source>
        <dbReference type="ARBA" id="ARBA00004141"/>
    </source>
</evidence>
<dbReference type="PANTHER" id="PTHR33048">
    <property type="entry name" value="PTH11-LIKE INTEGRAL MEMBRANE PROTEIN (AFU_ORTHOLOGUE AFUA_5G11245)"/>
    <property type="match status" value="1"/>
</dbReference>
<feature type="transmembrane region" description="Helical" evidence="7">
    <location>
        <begin position="305"/>
        <end position="329"/>
    </location>
</feature>
<feature type="transmembrane region" description="Helical" evidence="7">
    <location>
        <begin position="35"/>
        <end position="56"/>
    </location>
</feature>
<feature type="transmembrane region" description="Helical" evidence="7">
    <location>
        <begin position="106"/>
        <end position="127"/>
    </location>
</feature>
<dbReference type="OrthoDB" id="4682787at2759"/>
<keyword evidence="2 7" id="KW-0812">Transmembrane</keyword>
<feature type="region of interest" description="Disordered" evidence="6">
    <location>
        <begin position="406"/>
        <end position="432"/>
    </location>
</feature>
<dbReference type="RefSeq" id="XP_025496252.1">
    <property type="nucleotide sequence ID" value="XM_025636796.1"/>
</dbReference>
<feature type="compositionally biased region" description="Low complexity" evidence="6">
    <location>
        <begin position="406"/>
        <end position="416"/>
    </location>
</feature>
<organism evidence="9 10">
    <name type="scientific">Aspergillus uvarum CBS 121591</name>
    <dbReference type="NCBI Taxonomy" id="1448315"/>
    <lineage>
        <taxon>Eukaryota</taxon>
        <taxon>Fungi</taxon>
        <taxon>Dikarya</taxon>
        <taxon>Ascomycota</taxon>
        <taxon>Pezizomycotina</taxon>
        <taxon>Eurotiomycetes</taxon>
        <taxon>Eurotiomycetidae</taxon>
        <taxon>Eurotiales</taxon>
        <taxon>Aspergillaceae</taxon>
        <taxon>Aspergillus</taxon>
        <taxon>Aspergillus subgen. Circumdati</taxon>
    </lineage>
</organism>
<evidence type="ECO:0000256" key="7">
    <source>
        <dbReference type="SAM" id="Phobius"/>
    </source>
</evidence>
<comment type="similarity">
    <text evidence="5">Belongs to the SAT4 family.</text>
</comment>
<gene>
    <name evidence="9" type="ORF">BO82DRAFT_360929</name>
</gene>
<dbReference type="InterPro" id="IPR052337">
    <property type="entry name" value="SAT4-like"/>
</dbReference>
<dbReference type="AlphaFoldDB" id="A0A319E4P4"/>
<reference evidence="9 10" key="1">
    <citation type="submission" date="2016-12" db="EMBL/GenBank/DDBJ databases">
        <title>The genomes of Aspergillus section Nigri reveals drivers in fungal speciation.</title>
        <authorList>
            <consortium name="DOE Joint Genome Institute"/>
            <person name="Vesth T.C."/>
            <person name="Nybo J."/>
            <person name="Theobald S."/>
            <person name="Brandl J."/>
            <person name="Frisvad J.C."/>
            <person name="Nielsen K.F."/>
            <person name="Lyhne E.K."/>
            <person name="Kogle M.E."/>
            <person name="Kuo A."/>
            <person name="Riley R."/>
            <person name="Clum A."/>
            <person name="Nolan M."/>
            <person name="Lipzen A."/>
            <person name="Salamov A."/>
            <person name="Henrissat B."/>
            <person name="Wiebenga A."/>
            <person name="De Vries R.P."/>
            <person name="Grigoriev I.V."/>
            <person name="Mortensen U.H."/>
            <person name="Andersen M.R."/>
            <person name="Baker S.E."/>
        </authorList>
    </citation>
    <scope>NUCLEOTIDE SEQUENCE [LARGE SCALE GENOMIC DNA]</scope>
    <source>
        <strain evidence="9 10">CBS 121591</strain>
    </source>
</reference>
<evidence type="ECO:0000256" key="4">
    <source>
        <dbReference type="ARBA" id="ARBA00023136"/>
    </source>
</evidence>
<feature type="domain" description="Rhodopsin" evidence="8">
    <location>
        <begin position="52"/>
        <end position="253"/>
    </location>
</feature>
<name>A0A319E4P4_9EURO</name>
<accession>A0A319E4P4</accession>
<protein>
    <recommendedName>
        <fullName evidence="8">Rhodopsin domain-containing protein</fullName>
    </recommendedName>
</protein>
<evidence type="ECO:0000259" key="8">
    <source>
        <dbReference type="Pfam" id="PF20684"/>
    </source>
</evidence>
<keyword evidence="3 7" id="KW-1133">Transmembrane helix</keyword>
<keyword evidence="10" id="KW-1185">Reference proteome</keyword>
<evidence type="ECO:0000313" key="10">
    <source>
        <dbReference type="Proteomes" id="UP000248340"/>
    </source>
</evidence>
<evidence type="ECO:0000256" key="6">
    <source>
        <dbReference type="SAM" id="MobiDB-lite"/>
    </source>
</evidence>
<sequence length="432" mass="48524">MSTDELATLFAQPALAAPEGVTPNFDNPPNHNSLAWGIITVCTVVATLCMCLRVYVRVWLDRTIRLEDVLMVGAFGSYWGTAYAGYEMIHTPGYFVHQWNLHMGDLVRPLYLILIYGCCYSAVLPLIKTAILLDWCRIFVPVDGAKTPFWWACMAVSALQCLWGLLCVILLNAQCRPHRAIWEFYLPSKCYSLPDVMLCSAAVQVFSDITMFLLPQRMIWGLQMSWQKKMGISVIFGAGILFVFPHLLSFSSLACLHIPTPTFRSSYPYYTNPILTSASIAACFRLAHTVSFAKTADQMYMIAPLLFWAFAEMACGFFIFSMPCLSKLLMDSGLRRKLKISDYWRSRTRSTIQNPQFRPAAAGQQVAKAWRTSESSYSRLEEGEIALTSPVKDQHNSIQVLQRTDVTVTSTPSPSSETALADSLGKWKRSQA</sequence>
<evidence type="ECO:0000256" key="2">
    <source>
        <dbReference type="ARBA" id="ARBA00022692"/>
    </source>
</evidence>
<dbReference type="GeneID" id="37139537"/>
<dbReference type="STRING" id="1448315.A0A319E4P4"/>
<feature type="transmembrane region" description="Helical" evidence="7">
    <location>
        <begin position="148"/>
        <end position="171"/>
    </location>
</feature>
<dbReference type="Pfam" id="PF20684">
    <property type="entry name" value="Fung_rhodopsin"/>
    <property type="match status" value="1"/>
</dbReference>
<keyword evidence="4 7" id="KW-0472">Membrane</keyword>
<evidence type="ECO:0000256" key="5">
    <source>
        <dbReference type="ARBA" id="ARBA00038359"/>
    </source>
</evidence>
<dbReference type="InterPro" id="IPR049326">
    <property type="entry name" value="Rhodopsin_dom_fungi"/>
</dbReference>
<feature type="transmembrane region" description="Helical" evidence="7">
    <location>
        <begin position="234"/>
        <end position="259"/>
    </location>
</feature>
<dbReference type="EMBL" id="KZ821677">
    <property type="protein sequence ID" value="PYH86052.1"/>
    <property type="molecule type" value="Genomic_DNA"/>
</dbReference>